<dbReference type="OrthoDB" id="108510at2157"/>
<dbReference type="Gene3D" id="3.90.820.10">
    <property type="entry name" value="Structural Genomics, Unknown Function 30-nov-00 1gh9 Mol_id"/>
    <property type="match status" value="1"/>
</dbReference>
<proteinExistence type="predicted"/>
<dbReference type="RefSeq" id="WP_128694505.1">
    <property type="nucleotide sequence ID" value="NZ_LHQS01000003.1"/>
</dbReference>
<gene>
    <name evidence="1" type="ORF">ABH15_11265</name>
</gene>
<keyword evidence="2" id="KW-1185">Reference proteome</keyword>
<name>A0A498GZL9_9EURY</name>
<dbReference type="AlphaFoldDB" id="A0A498GZL9"/>
<dbReference type="Proteomes" id="UP000290932">
    <property type="component" value="Unassembled WGS sequence"/>
</dbReference>
<accession>A0A498GZL9</accession>
<dbReference type="EMBL" id="LHQS01000003">
    <property type="protein sequence ID" value="RXE55554.1"/>
    <property type="molecule type" value="Genomic_DNA"/>
</dbReference>
<evidence type="ECO:0000313" key="1">
    <source>
        <dbReference type="EMBL" id="RXE55554.1"/>
    </source>
</evidence>
<protein>
    <recommendedName>
        <fullName evidence="3">DUF1922 domain-containing protein</fullName>
    </recommendedName>
</protein>
<sequence length="88" mass="10418">MYLVTRCPGCQAFTYMDRFQRFKLCHICGEVIDSNRAPEYLDVSDHQDAELVVRQLEAFLRKAGKAEFSREEIEKVRAQYAEWVKNRL</sequence>
<reference evidence="1 2" key="1">
    <citation type="journal article" date="2015" name="Int. J. Syst. Evol. Microbiol.">
        <title>Methanoculleus taiwanensis sp. nov., a methanogen isolated from deep marine sediment at the deformation front area near Taiwan.</title>
        <authorList>
            <person name="Weng C.Y."/>
            <person name="Chen S.C."/>
            <person name="Lai M.C."/>
            <person name="Wu S.Y."/>
            <person name="Lin S."/>
            <person name="Yang T.F."/>
            <person name="Chen P.C."/>
        </authorList>
    </citation>
    <scope>NUCLEOTIDE SEQUENCE [LARGE SCALE GENOMIC DNA]</scope>
    <source>
        <strain evidence="1 2">CYW4</strain>
    </source>
</reference>
<evidence type="ECO:0000313" key="2">
    <source>
        <dbReference type="Proteomes" id="UP000290932"/>
    </source>
</evidence>
<evidence type="ECO:0008006" key="3">
    <source>
        <dbReference type="Google" id="ProtNLM"/>
    </source>
</evidence>
<comment type="caution">
    <text evidence="1">The sequence shown here is derived from an EMBL/GenBank/DDBJ whole genome shotgun (WGS) entry which is preliminary data.</text>
</comment>
<organism evidence="1 2">
    <name type="scientific">Methanoculleus taiwanensis</name>
    <dbReference type="NCBI Taxonomy" id="1550565"/>
    <lineage>
        <taxon>Archaea</taxon>
        <taxon>Methanobacteriati</taxon>
        <taxon>Methanobacteriota</taxon>
        <taxon>Stenosarchaea group</taxon>
        <taxon>Methanomicrobia</taxon>
        <taxon>Methanomicrobiales</taxon>
        <taxon>Methanomicrobiaceae</taxon>
        <taxon>Methanoculleus</taxon>
    </lineage>
</organism>